<dbReference type="AlphaFoldDB" id="M7T3K1"/>
<dbReference type="InterPro" id="IPR016169">
    <property type="entry name" value="FAD-bd_PCMH_sub2"/>
</dbReference>
<dbReference type="InterPro" id="IPR006094">
    <property type="entry name" value="Oxid_FAD_bind_N"/>
</dbReference>
<dbReference type="InterPro" id="IPR050416">
    <property type="entry name" value="FAD-linked_Oxidoreductase"/>
</dbReference>
<dbReference type="OMA" id="WAYEMFT"/>
<dbReference type="InterPro" id="IPR012951">
    <property type="entry name" value="BBE"/>
</dbReference>
<keyword evidence="9" id="KW-1185">Reference proteome</keyword>
<feature type="domain" description="FAD linked oxidase N-terminal" evidence="6">
    <location>
        <begin position="2"/>
        <end position="74"/>
    </location>
</feature>
<evidence type="ECO:0000256" key="4">
    <source>
        <dbReference type="ARBA" id="ARBA00022827"/>
    </source>
</evidence>
<protein>
    <submittedName>
        <fullName evidence="8">Putative fad-dependent oxygenase protein</fullName>
    </submittedName>
</protein>
<dbReference type="GO" id="GO:0050660">
    <property type="term" value="F:flavin adenine dinucleotide binding"/>
    <property type="evidence" value="ECO:0007669"/>
    <property type="project" value="InterPro"/>
</dbReference>
<evidence type="ECO:0000256" key="2">
    <source>
        <dbReference type="ARBA" id="ARBA00005466"/>
    </source>
</evidence>
<evidence type="ECO:0000259" key="7">
    <source>
        <dbReference type="Pfam" id="PF08031"/>
    </source>
</evidence>
<organism evidence="8 9">
    <name type="scientific">Eutypa lata (strain UCR-EL1)</name>
    <name type="common">Grapevine dieback disease fungus</name>
    <name type="synonym">Eutypa armeniacae</name>
    <dbReference type="NCBI Taxonomy" id="1287681"/>
    <lineage>
        <taxon>Eukaryota</taxon>
        <taxon>Fungi</taxon>
        <taxon>Dikarya</taxon>
        <taxon>Ascomycota</taxon>
        <taxon>Pezizomycotina</taxon>
        <taxon>Sordariomycetes</taxon>
        <taxon>Xylariomycetidae</taxon>
        <taxon>Xylariales</taxon>
        <taxon>Diatrypaceae</taxon>
        <taxon>Eutypa</taxon>
    </lineage>
</organism>
<dbReference type="Pfam" id="PF01565">
    <property type="entry name" value="FAD_binding_4"/>
    <property type="match status" value="1"/>
</dbReference>
<proteinExistence type="inferred from homology"/>
<reference evidence="9" key="1">
    <citation type="journal article" date="2013" name="Genome Announc.">
        <title>Draft genome sequence of the grapevine dieback fungus Eutypa lata UCR-EL1.</title>
        <authorList>
            <person name="Blanco-Ulate B."/>
            <person name="Rolshausen P.E."/>
            <person name="Cantu D."/>
        </authorList>
    </citation>
    <scope>NUCLEOTIDE SEQUENCE [LARGE SCALE GENOMIC DNA]</scope>
    <source>
        <strain evidence="9">UCR-EL1</strain>
    </source>
</reference>
<comment type="cofactor">
    <cofactor evidence="1">
        <name>FAD</name>
        <dbReference type="ChEBI" id="CHEBI:57692"/>
    </cofactor>
</comment>
<dbReference type="OrthoDB" id="9996127at2759"/>
<dbReference type="STRING" id="1287681.M7T3K1"/>
<dbReference type="eggNOG" id="ENOG502SJ3M">
    <property type="taxonomic scope" value="Eukaryota"/>
</dbReference>
<evidence type="ECO:0000313" key="8">
    <source>
        <dbReference type="EMBL" id="EMR71463.1"/>
    </source>
</evidence>
<evidence type="ECO:0000256" key="1">
    <source>
        <dbReference type="ARBA" id="ARBA00001974"/>
    </source>
</evidence>
<keyword evidence="5" id="KW-0560">Oxidoreductase</keyword>
<dbReference type="GO" id="GO:0016491">
    <property type="term" value="F:oxidoreductase activity"/>
    <property type="evidence" value="ECO:0007669"/>
    <property type="project" value="UniProtKB-KW"/>
</dbReference>
<keyword evidence="3" id="KW-0285">Flavoprotein</keyword>
<name>M7T3K1_EUTLA</name>
<dbReference type="InterPro" id="IPR036318">
    <property type="entry name" value="FAD-bd_PCMH-like_sf"/>
</dbReference>
<gene>
    <name evidence="8" type="ORF">UCREL1_1478</name>
</gene>
<sequence>MVKYANEKGIPYLAVNGGHGAITTVGRMKNGIEIWMNQLNSVQISEDGKTAKIGGGTLTKTVTDTLWPAKKQTGHHGLVSDQFVSMNIVLADGTMQTIDEASSPDLWWAMRGAGHNFGIVTSVTSKIYDIEHPDWAYQSFTFTGDKVEDLYRAINDYQLKNGTQPVDVVNYGFFFNSPDIDPTAPLIAFYILQEGVTAVDPIYTTPFADLGPIAMDANGGKYTDLAAWTGNSNESPPCQKVGLVNTRFPIDLKIYNTKAMRKVYDLFASTTQEIPALNGSLFLYEGYSLQGVQAIPSESTAYPYRDDTLLLAPLIIYPPGGPELEKTAATLGEDLRQILHEGSGQSELHTYVNYAFGDESTRNMYGYEQWRQDRLLSLKNKYDPERKFSFYAPIA</sequence>
<feature type="domain" description="Berberine/berberine-like" evidence="7">
    <location>
        <begin position="350"/>
        <end position="394"/>
    </location>
</feature>
<dbReference type="Pfam" id="PF08031">
    <property type="entry name" value="BBE"/>
    <property type="match status" value="1"/>
</dbReference>
<keyword evidence="4" id="KW-0274">FAD</keyword>
<evidence type="ECO:0000256" key="3">
    <source>
        <dbReference type="ARBA" id="ARBA00022630"/>
    </source>
</evidence>
<dbReference type="Gene3D" id="3.40.462.20">
    <property type="match status" value="1"/>
</dbReference>
<evidence type="ECO:0000256" key="5">
    <source>
        <dbReference type="ARBA" id="ARBA00023002"/>
    </source>
</evidence>
<dbReference type="Proteomes" id="UP000012174">
    <property type="component" value="Unassembled WGS sequence"/>
</dbReference>
<dbReference type="Gene3D" id="3.30.465.10">
    <property type="match status" value="2"/>
</dbReference>
<dbReference type="EMBL" id="KB705642">
    <property type="protein sequence ID" value="EMR71463.1"/>
    <property type="molecule type" value="Genomic_DNA"/>
</dbReference>
<dbReference type="HOGENOM" id="CLU_018354_0_1_1"/>
<comment type="similarity">
    <text evidence="2">Belongs to the oxygen-dependent FAD-linked oxidoreductase family.</text>
</comment>
<dbReference type="SUPFAM" id="SSF56176">
    <property type="entry name" value="FAD-binding/transporter-associated domain-like"/>
    <property type="match status" value="1"/>
</dbReference>
<dbReference type="KEGG" id="ela:UCREL1_1478"/>
<dbReference type="PANTHER" id="PTHR42973:SF9">
    <property type="entry name" value="FAD-BINDING PCMH-TYPE DOMAIN-CONTAINING PROTEIN-RELATED"/>
    <property type="match status" value="1"/>
</dbReference>
<dbReference type="PANTHER" id="PTHR42973">
    <property type="entry name" value="BINDING OXIDOREDUCTASE, PUTATIVE (AFU_ORTHOLOGUE AFUA_1G17690)-RELATED"/>
    <property type="match status" value="1"/>
</dbReference>
<evidence type="ECO:0000313" key="9">
    <source>
        <dbReference type="Proteomes" id="UP000012174"/>
    </source>
</evidence>
<evidence type="ECO:0000259" key="6">
    <source>
        <dbReference type="Pfam" id="PF01565"/>
    </source>
</evidence>
<accession>M7T3K1</accession>